<organism evidence="1 2">
    <name type="scientific">Anaerostipes hadrus</name>
    <dbReference type="NCBI Taxonomy" id="649756"/>
    <lineage>
        <taxon>Bacteria</taxon>
        <taxon>Bacillati</taxon>
        <taxon>Bacillota</taxon>
        <taxon>Clostridia</taxon>
        <taxon>Lachnospirales</taxon>
        <taxon>Lachnospiraceae</taxon>
        <taxon>Anaerostipes</taxon>
    </lineage>
</organism>
<evidence type="ECO:0000313" key="1">
    <source>
        <dbReference type="EMBL" id="CUN04095.1"/>
    </source>
</evidence>
<sequence>MKEFIVKAVMELIDMTNNGIISFVVTVAATRYMTKDKTDVCRIKERANASQTSAQNKIDSEDYNPQKSSEIINYIDIHDNIDCNIYVNINTDPEKDQ</sequence>
<protein>
    <submittedName>
        <fullName evidence="1">Uncharacterized protein</fullName>
    </submittedName>
</protein>
<accession>A0A173TQF8</accession>
<dbReference type="RefSeq" id="WP_044923437.1">
    <property type="nucleotide sequence ID" value="NZ_CYXT01000017.1"/>
</dbReference>
<proteinExistence type="predicted"/>
<gene>
    <name evidence="1" type="ORF">ERS852425_02235</name>
</gene>
<evidence type="ECO:0000313" key="2">
    <source>
        <dbReference type="Proteomes" id="UP000095598"/>
    </source>
</evidence>
<dbReference type="EMBL" id="CYXT01000017">
    <property type="protein sequence ID" value="CUN04095.1"/>
    <property type="molecule type" value="Genomic_DNA"/>
</dbReference>
<reference evidence="1 2" key="1">
    <citation type="submission" date="2015-09" db="EMBL/GenBank/DDBJ databases">
        <authorList>
            <consortium name="Pathogen Informatics"/>
        </authorList>
    </citation>
    <scope>NUCLEOTIDE SEQUENCE [LARGE SCALE GENOMIC DNA]</scope>
    <source>
        <strain evidence="1 2">2789STDY5608868</strain>
    </source>
</reference>
<dbReference type="AlphaFoldDB" id="A0A173TQF8"/>
<dbReference type="Proteomes" id="UP000095598">
    <property type="component" value="Unassembled WGS sequence"/>
</dbReference>
<name>A0A173TQF8_ANAHA</name>